<evidence type="ECO:0000313" key="3">
    <source>
        <dbReference type="Proteomes" id="UP000318055"/>
    </source>
</evidence>
<dbReference type="GO" id="GO:0004852">
    <property type="term" value="F:uroporphyrinogen-III synthase activity"/>
    <property type="evidence" value="ECO:0007669"/>
    <property type="project" value="InterPro"/>
</dbReference>
<dbReference type="KEGG" id="ssua:FPZ54_14750"/>
<dbReference type="EMBL" id="CP042239">
    <property type="protein sequence ID" value="QDX27135.1"/>
    <property type="molecule type" value="Genomic_DNA"/>
</dbReference>
<dbReference type="Gene3D" id="3.40.50.10090">
    <property type="match status" value="2"/>
</dbReference>
<dbReference type="SUPFAM" id="SSF69618">
    <property type="entry name" value="HemD-like"/>
    <property type="match status" value="1"/>
</dbReference>
<dbReference type="Proteomes" id="UP000318055">
    <property type="component" value="Chromosome"/>
</dbReference>
<protein>
    <submittedName>
        <fullName evidence="2">Uroporphyrinogen-III synthase</fullName>
    </submittedName>
</protein>
<dbReference type="InterPro" id="IPR003754">
    <property type="entry name" value="4pyrrol_synth_uPrphyn_synth"/>
</dbReference>
<evidence type="ECO:0000259" key="1">
    <source>
        <dbReference type="Pfam" id="PF02602"/>
    </source>
</evidence>
<dbReference type="AlphaFoldDB" id="A0A518RI54"/>
<evidence type="ECO:0000313" key="2">
    <source>
        <dbReference type="EMBL" id="QDX27135.1"/>
    </source>
</evidence>
<dbReference type="RefSeq" id="WP_145848412.1">
    <property type="nucleotide sequence ID" value="NZ_CP042239.1"/>
</dbReference>
<reference evidence="2 3" key="1">
    <citation type="submission" date="2019-07" db="EMBL/GenBank/DDBJ databases">
        <title>Sphingomonas alkalisoli sp. nov., isolated from rhizosphere soil of Suaedae salsa.</title>
        <authorList>
            <person name="Zhang H."/>
            <person name="Xu L."/>
            <person name="Zhang J.-X."/>
            <person name="Sun J.-Q."/>
        </authorList>
    </citation>
    <scope>NUCLEOTIDE SEQUENCE [LARGE SCALE GENOMIC DNA]</scope>
    <source>
        <strain evidence="2 3">XS-10</strain>
    </source>
</reference>
<dbReference type="Pfam" id="PF02602">
    <property type="entry name" value="HEM4"/>
    <property type="match status" value="1"/>
</dbReference>
<gene>
    <name evidence="2" type="ORF">FPZ54_14750</name>
</gene>
<name>A0A518RI54_9SPHN</name>
<dbReference type="OrthoDB" id="7424801at2"/>
<feature type="domain" description="Tetrapyrrole biosynthesis uroporphyrinogen III synthase" evidence="1">
    <location>
        <begin position="16"/>
        <end position="215"/>
    </location>
</feature>
<organism evidence="2 3">
    <name type="scientific">Sphingomonas suaedae</name>
    <dbReference type="NCBI Taxonomy" id="2599297"/>
    <lineage>
        <taxon>Bacteria</taxon>
        <taxon>Pseudomonadati</taxon>
        <taxon>Pseudomonadota</taxon>
        <taxon>Alphaproteobacteria</taxon>
        <taxon>Sphingomonadales</taxon>
        <taxon>Sphingomonadaceae</taxon>
        <taxon>Sphingomonas</taxon>
    </lineage>
</organism>
<proteinExistence type="predicted"/>
<dbReference type="InterPro" id="IPR036108">
    <property type="entry name" value="4pyrrol_syn_uPrphyn_synt_sf"/>
</dbReference>
<accession>A0A518RI54</accession>
<dbReference type="GO" id="GO:0033014">
    <property type="term" value="P:tetrapyrrole biosynthetic process"/>
    <property type="evidence" value="ECO:0007669"/>
    <property type="project" value="InterPro"/>
</dbReference>
<sequence length="224" mass="23014">MTRPIAILRPQPGNAATAERVRAAGLDPIAVPLFVVAPLDWAPPDPRGFDALLLSSANAPRHAGPGLAALATLPVIAVGPETAHAAQLAGLTVIETGTRDLAALLARQPGSQKLLWLAGRDRAAPSHPAIRTVIPVYASEPAPRTHEEASRIAGSVALVHSARAGRQLGAELDRHGIPRASVRIAAISARAADAAGRGWARIAIAAEPNDAALIAAAHRLAIDP</sequence>
<keyword evidence="3" id="KW-1185">Reference proteome</keyword>